<evidence type="ECO:0000256" key="1">
    <source>
        <dbReference type="SAM" id="Phobius"/>
    </source>
</evidence>
<evidence type="ECO:0000313" key="2">
    <source>
        <dbReference type="EMBL" id="ACB84119.1"/>
    </source>
</evidence>
<dbReference type="InParanoid" id="B2A6A8"/>
<dbReference type="AlphaFoldDB" id="B2A6A8"/>
<dbReference type="KEGG" id="nth:Nther_0523"/>
<dbReference type="OrthoDB" id="9860249at2"/>
<organism evidence="2 3">
    <name type="scientific">Natranaerobius thermophilus (strain ATCC BAA-1301 / DSM 18059 / JW/NM-WN-LF)</name>
    <dbReference type="NCBI Taxonomy" id="457570"/>
    <lineage>
        <taxon>Bacteria</taxon>
        <taxon>Bacillati</taxon>
        <taxon>Bacillota</taxon>
        <taxon>Clostridia</taxon>
        <taxon>Natranaerobiales</taxon>
        <taxon>Natranaerobiaceae</taxon>
        <taxon>Natranaerobius</taxon>
    </lineage>
</organism>
<keyword evidence="1" id="KW-0812">Transmembrane</keyword>
<dbReference type="Proteomes" id="UP000001683">
    <property type="component" value="Chromosome"/>
</dbReference>
<dbReference type="RefSeq" id="WP_012447006.1">
    <property type="nucleotide sequence ID" value="NC_010718.1"/>
</dbReference>
<dbReference type="EMBL" id="CP001034">
    <property type="protein sequence ID" value="ACB84119.1"/>
    <property type="molecule type" value="Genomic_DNA"/>
</dbReference>
<accession>B2A6A8</accession>
<keyword evidence="1" id="KW-1133">Transmembrane helix</keyword>
<reference evidence="2 3" key="2">
    <citation type="journal article" date="2011" name="J. Bacteriol.">
        <title>Complete genome sequence of the anaerobic, halophilic alkalithermophile Natranaerobius thermophilus JW/NM-WN-LF.</title>
        <authorList>
            <person name="Zhao B."/>
            <person name="Mesbah N.M."/>
            <person name="Dalin E."/>
            <person name="Goodwin L."/>
            <person name="Nolan M."/>
            <person name="Pitluck S."/>
            <person name="Chertkov O."/>
            <person name="Brettin T.S."/>
            <person name="Han J."/>
            <person name="Larimer F.W."/>
            <person name="Land M.L."/>
            <person name="Hauser L."/>
            <person name="Kyrpides N."/>
            <person name="Wiegel J."/>
        </authorList>
    </citation>
    <scope>NUCLEOTIDE SEQUENCE [LARGE SCALE GENOMIC DNA]</scope>
    <source>
        <strain evidence="3">ATCC BAA-1301 / DSM 18059 / JW/NM-WN-LF</strain>
    </source>
</reference>
<dbReference type="HOGENOM" id="CLU_1904482_0_0_9"/>
<protein>
    <submittedName>
        <fullName evidence="2">Uncharacterized protein</fullName>
    </submittedName>
</protein>
<keyword evidence="1" id="KW-0472">Membrane</keyword>
<sequence>MKMFSGTTSKKRPALRSRLKRHQVRRTSGVSRKSRSYDKEDSFIKKVFWEIHRDLPRKIVLSIIIFLMIYFTYQINQGWSRQVIEFVHRVTTQQPDYSRIVNQIVEDDGVLDEIEILPVIDDDSEEEVFDIDN</sequence>
<reference evidence="2 3" key="1">
    <citation type="submission" date="2008-04" db="EMBL/GenBank/DDBJ databases">
        <title>Complete sequence of chromosome of Natranaerobius thermophilus JW/NM-WN-LF.</title>
        <authorList>
            <consortium name="US DOE Joint Genome Institute"/>
            <person name="Copeland A."/>
            <person name="Lucas S."/>
            <person name="Lapidus A."/>
            <person name="Glavina del Rio T."/>
            <person name="Dalin E."/>
            <person name="Tice H."/>
            <person name="Bruce D."/>
            <person name="Goodwin L."/>
            <person name="Pitluck S."/>
            <person name="Chertkov O."/>
            <person name="Brettin T."/>
            <person name="Detter J.C."/>
            <person name="Han C."/>
            <person name="Kuske C.R."/>
            <person name="Schmutz J."/>
            <person name="Larimer F."/>
            <person name="Land M."/>
            <person name="Hauser L."/>
            <person name="Kyrpides N."/>
            <person name="Lykidis A."/>
            <person name="Mesbah N.M."/>
            <person name="Wiegel J."/>
        </authorList>
    </citation>
    <scope>NUCLEOTIDE SEQUENCE [LARGE SCALE GENOMIC DNA]</scope>
    <source>
        <strain evidence="3">ATCC BAA-1301 / DSM 18059 / JW/NM-WN-LF</strain>
    </source>
</reference>
<dbReference type="STRING" id="457570.Nther_0523"/>
<proteinExistence type="predicted"/>
<gene>
    <name evidence="2" type="ordered locus">Nther_0523</name>
</gene>
<name>B2A6A8_NATTJ</name>
<evidence type="ECO:0000313" key="3">
    <source>
        <dbReference type="Proteomes" id="UP000001683"/>
    </source>
</evidence>
<keyword evidence="3" id="KW-1185">Reference proteome</keyword>
<feature type="transmembrane region" description="Helical" evidence="1">
    <location>
        <begin position="55"/>
        <end position="73"/>
    </location>
</feature>